<keyword evidence="2" id="KW-1185">Reference proteome</keyword>
<name>A0A7U2MR87_ASPFN</name>
<dbReference type="VEuPathDB" id="FungiDB:F9C07_1369"/>
<reference evidence="2" key="1">
    <citation type="journal article" date="2021" name="G3 (Bethesda)">
        <title>Chromosome assembled and annotated genome sequence of Aspergillus flavus NRRL 3357.</title>
        <authorList>
            <person name="Skerker J.M."/>
            <person name="Pianalto K.M."/>
            <person name="Mondo S.J."/>
            <person name="Yang K."/>
            <person name="Arkin A.P."/>
            <person name="Keller N.P."/>
            <person name="Grigoriev I.V."/>
            <person name="Louise Glass N.L."/>
        </authorList>
    </citation>
    <scope>NUCLEOTIDE SEQUENCE [LARGE SCALE GENOMIC DNA]</scope>
    <source>
        <strain evidence="2">ATCC 200026 / FGSC A1120 / IAM 13836 / NRRL 3357 / JCM 12722 / SRRC 167</strain>
    </source>
</reference>
<evidence type="ECO:0000313" key="1">
    <source>
        <dbReference type="EMBL" id="QRD88387.1"/>
    </source>
</evidence>
<dbReference type="AlphaFoldDB" id="A0A7U2MR87"/>
<protein>
    <submittedName>
        <fullName evidence="1">Uncharacterized protein</fullName>
    </submittedName>
</protein>
<sequence>MMGPGGEKLPGEHQLSSRTEYGTTTYTVFVLETIPWQPLIPILDLYENGLDVYTDLFGGTTHLFPP</sequence>
<gene>
    <name evidence="1" type="ORF">F9C07_1369</name>
</gene>
<proteinExistence type="predicted"/>
<dbReference type="Proteomes" id="UP000596276">
    <property type="component" value="Chromosome 1"/>
</dbReference>
<organism evidence="1 2">
    <name type="scientific">Aspergillus flavus (strain ATCC 200026 / FGSC A1120 / IAM 13836 / NRRL 3357 / JCM 12722 / SRRC 167)</name>
    <dbReference type="NCBI Taxonomy" id="332952"/>
    <lineage>
        <taxon>Eukaryota</taxon>
        <taxon>Fungi</taxon>
        <taxon>Dikarya</taxon>
        <taxon>Ascomycota</taxon>
        <taxon>Pezizomycotina</taxon>
        <taxon>Eurotiomycetes</taxon>
        <taxon>Eurotiomycetidae</taxon>
        <taxon>Eurotiales</taxon>
        <taxon>Aspergillaceae</taxon>
        <taxon>Aspergillus</taxon>
        <taxon>Aspergillus subgen. Circumdati</taxon>
    </lineage>
</organism>
<dbReference type="EMBL" id="CP044619">
    <property type="protein sequence ID" value="QRD88387.1"/>
    <property type="molecule type" value="Genomic_DNA"/>
</dbReference>
<accession>A0A7U2MR87</accession>
<evidence type="ECO:0000313" key="2">
    <source>
        <dbReference type="Proteomes" id="UP000596276"/>
    </source>
</evidence>